<name>A0A9P6NLH0_9BASI</name>
<sequence length="702" mass="78553">MNNSTYPQPNSTPYHPRQVSTGLPQNASPHPGVNLASGPNLTPQQQILLQQAHLMQQQQKQIMQQQHQQPSSQIQQAPSQHSPATQQLQNQHRIVQQNQQQAMIQQQQLLLQQQKQASQLSPQVNQPPILNAAIKRPMPPYSEVVGPNQALTRAKRFKPTDRTLPAFERPSTSGELNGLSPSAERAALISKLATDYGRLQKTEHKIDWTISRKRLELEDTLKHTLSVKRTLRVKVWNTVQGQSWQRPQASNKERSNMDGDDSESKADQTVDNPEDAKKNVAENTNDVDFVTGEGVPKWTLHIEGSLLDHVVPPLQVEGSSPPTIAETARPFSSLITGILIRVDRPNDLYPESNFVEWQRRPPPTPTPPSAQSASNASNPSFSKFTLSRSGSENCRVQIALHLDHYPQRVKLMPILGDFLDLEEGSLSEIIDALWAYIKKERLQDSSDKRNIKKDSKISCLFPVGCDKLPFHQLSDSIRRFIGMAEPVRIDFEVNVEEGCEQKAKYYDIEFNIEDPAKLHMLQVKEALDGNDQISKKIGQLDEQIMESIAKLKEVKTRRDFYAKFADDPVAFLKTWLTSQARDLDALFGTERGGEAAAVNVLTQKTKLAGGSYVSGEDQKRYAEFYHQSWVEEGVRLYETREFNEKVARAAAAPMSNHHPPSHNGAMGHAGAPNGMMASNGAGLVPNNVHHMASQHPGAPIRR</sequence>
<dbReference type="PANTHER" id="PTHR13844">
    <property type="entry name" value="SWI/SNF-RELATED MATRIX-ASSOCIATED ACTIN-DEPENDENT REGULATOR OF CHROMATIN SUBFAMILY D"/>
    <property type="match status" value="1"/>
</dbReference>
<feature type="compositionally biased region" description="Basic and acidic residues" evidence="1">
    <location>
        <begin position="251"/>
        <end position="280"/>
    </location>
</feature>
<dbReference type="CDD" id="cd10568">
    <property type="entry name" value="SWIB_like"/>
    <property type="match status" value="1"/>
</dbReference>
<evidence type="ECO:0000313" key="4">
    <source>
        <dbReference type="Proteomes" id="UP000886653"/>
    </source>
</evidence>
<dbReference type="PROSITE" id="PS51925">
    <property type="entry name" value="SWIB_MDM2"/>
    <property type="match status" value="1"/>
</dbReference>
<dbReference type="Pfam" id="PF02201">
    <property type="entry name" value="SWIB"/>
    <property type="match status" value="1"/>
</dbReference>
<reference evidence="3" key="1">
    <citation type="submission" date="2013-11" db="EMBL/GenBank/DDBJ databases">
        <title>Genome sequence of the fusiform rust pathogen reveals effectors for host alternation and coevolution with pine.</title>
        <authorList>
            <consortium name="DOE Joint Genome Institute"/>
            <person name="Smith K."/>
            <person name="Pendleton A."/>
            <person name="Kubisiak T."/>
            <person name="Anderson C."/>
            <person name="Salamov A."/>
            <person name="Aerts A."/>
            <person name="Riley R."/>
            <person name="Clum A."/>
            <person name="Lindquist E."/>
            <person name="Ence D."/>
            <person name="Campbell M."/>
            <person name="Kronenberg Z."/>
            <person name="Feau N."/>
            <person name="Dhillon B."/>
            <person name="Hamelin R."/>
            <person name="Burleigh J."/>
            <person name="Smith J."/>
            <person name="Yandell M."/>
            <person name="Nelson C."/>
            <person name="Grigoriev I."/>
            <person name="Davis J."/>
        </authorList>
    </citation>
    <scope>NUCLEOTIDE SEQUENCE</scope>
    <source>
        <strain evidence="3">G11</strain>
    </source>
</reference>
<feature type="region of interest" description="Disordered" evidence="1">
    <location>
        <begin position="1"/>
        <end position="40"/>
    </location>
</feature>
<dbReference type="SUPFAM" id="SSF47592">
    <property type="entry name" value="SWIB/MDM2 domain"/>
    <property type="match status" value="1"/>
</dbReference>
<dbReference type="AlphaFoldDB" id="A0A9P6NLH0"/>
<keyword evidence="4" id="KW-1185">Reference proteome</keyword>
<protein>
    <recommendedName>
        <fullName evidence="2">DM2 domain-containing protein</fullName>
    </recommendedName>
</protein>
<dbReference type="SMART" id="SM00151">
    <property type="entry name" value="SWIB"/>
    <property type="match status" value="1"/>
</dbReference>
<dbReference type="InterPro" id="IPR003121">
    <property type="entry name" value="SWIB_MDM2_domain"/>
</dbReference>
<feature type="compositionally biased region" description="Polar residues" evidence="1">
    <location>
        <begin position="1"/>
        <end position="28"/>
    </location>
</feature>
<evidence type="ECO:0000259" key="2">
    <source>
        <dbReference type="PROSITE" id="PS51925"/>
    </source>
</evidence>
<evidence type="ECO:0000313" key="3">
    <source>
        <dbReference type="EMBL" id="KAG0146314.1"/>
    </source>
</evidence>
<dbReference type="InterPro" id="IPR019835">
    <property type="entry name" value="SWIB_domain"/>
</dbReference>
<feature type="region of interest" description="Disordered" evidence="1">
    <location>
        <begin position="58"/>
        <end position="90"/>
    </location>
</feature>
<dbReference type="EMBL" id="MU167262">
    <property type="protein sequence ID" value="KAG0146314.1"/>
    <property type="molecule type" value="Genomic_DNA"/>
</dbReference>
<feature type="region of interest" description="Disordered" evidence="1">
    <location>
        <begin position="242"/>
        <end position="289"/>
    </location>
</feature>
<dbReference type="InterPro" id="IPR036885">
    <property type="entry name" value="SWIB_MDM2_dom_sf"/>
</dbReference>
<gene>
    <name evidence="3" type="ORF">CROQUDRAFT_657468</name>
</gene>
<feature type="compositionally biased region" description="Low complexity" evidence="1">
    <location>
        <begin position="369"/>
        <end position="380"/>
    </location>
</feature>
<comment type="caution">
    <text evidence="3">The sequence shown here is derived from an EMBL/GenBank/DDBJ whole genome shotgun (WGS) entry which is preliminary data.</text>
</comment>
<feature type="domain" description="DM2" evidence="2">
    <location>
        <begin position="404"/>
        <end position="483"/>
    </location>
</feature>
<organism evidence="3 4">
    <name type="scientific">Cronartium quercuum f. sp. fusiforme G11</name>
    <dbReference type="NCBI Taxonomy" id="708437"/>
    <lineage>
        <taxon>Eukaryota</taxon>
        <taxon>Fungi</taxon>
        <taxon>Dikarya</taxon>
        <taxon>Basidiomycota</taxon>
        <taxon>Pucciniomycotina</taxon>
        <taxon>Pucciniomycetes</taxon>
        <taxon>Pucciniales</taxon>
        <taxon>Coleosporiaceae</taxon>
        <taxon>Cronartium</taxon>
    </lineage>
</organism>
<accession>A0A9P6NLH0</accession>
<dbReference type="OrthoDB" id="10263741at2759"/>
<proteinExistence type="predicted"/>
<dbReference type="Gene3D" id="1.10.245.10">
    <property type="entry name" value="SWIB/MDM2 domain"/>
    <property type="match status" value="1"/>
</dbReference>
<feature type="region of interest" description="Disordered" evidence="1">
    <location>
        <begin position="353"/>
        <end position="386"/>
    </location>
</feature>
<evidence type="ECO:0000256" key="1">
    <source>
        <dbReference type="SAM" id="MobiDB-lite"/>
    </source>
</evidence>
<dbReference type="Proteomes" id="UP000886653">
    <property type="component" value="Unassembled WGS sequence"/>
</dbReference>